<dbReference type="CDD" id="cd17535">
    <property type="entry name" value="REC_NarL-like"/>
    <property type="match status" value="1"/>
</dbReference>
<evidence type="ECO:0000259" key="5">
    <source>
        <dbReference type="PROSITE" id="PS50110"/>
    </source>
</evidence>
<dbReference type="InterPro" id="IPR016032">
    <property type="entry name" value="Sig_transdc_resp-reg_C-effctor"/>
</dbReference>
<dbReference type="Pfam" id="PF00196">
    <property type="entry name" value="GerE"/>
    <property type="match status" value="1"/>
</dbReference>
<evidence type="ECO:0000256" key="3">
    <source>
        <dbReference type="PROSITE-ProRule" id="PRU00169"/>
    </source>
</evidence>
<keyword evidence="2" id="KW-0238">DNA-binding</keyword>
<feature type="domain" description="HTH luxR-type" evidence="4">
    <location>
        <begin position="142"/>
        <end position="207"/>
    </location>
</feature>
<proteinExistence type="predicted"/>
<reference evidence="7" key="1">
    <citation type="journal article" date="2019" name="ISME J.">
        <title>Evolution in action: habitat transition from sediment to the pelagial leads to genome streamlining in Methylophilaceae.</title>
        <authorList>
            <person name="Salcher M."/>
            <person name="Schaefle D."/>
            <person name="Kaspar M."/>
            <person name="Neuenschwander S.M."/>
            <person name="Ghai R."/>
        </authorList>
    </citation>
    <scope>NUCLEOTIDE SEQUENCE [LARGE SCALE GENOMIC DNA]</scope>
    <source>
        <strain evidence="7">MMS-M-51</strain>
    </source>
</reference>
<dbReference type="InterPro" id="IPR039420">
    <property type="entry name" value="WalR-like"/>
</dbReference>
<keyword evidence="7" id="KW-1185">Reference proteome</keyword>
<dbReference type="SMART" id="SM00421">
    <property type="entry name" value="HTH_LUXR"/>
    <property type="match status" value="1"/>
</dbReference>
<keyword evidence="1 3" id="KW-0597">Phosphoprotein</keyword>
<evidence type="ECO:0000256" key="2">
    <source>
        <dbReference type="ARBA" id="ARBA00023125"/>
    </source>
</evidence>
<gene>
    <name evidence="6" type="ORF">FIU01_08995</name>
</gene>
<dbReference type="PROSITE" id="PS50110">
    <property type="entry name" value="RESPONSE_REGULATORY"/>
    <property type="match status" value="1"/>
</dbReference>
<dbReference type="PRINTS" id="PR00038">
    <property type="entry name" value="HTHLUXR"/>
</dbReference>
<dbReference type="RefSeq" id="WP_140003984.1">
    <property type="nucleotide sequence ID" value="NZ_CP040946.1"/>
</dbReference>
<evidence type="ECO:0000313" key="6">
    <source>
        <dbReference type="EMBL" id="QDC44654.1"/>
    </source>
</evidence>
<dbReference type="Pfam" id="PF00072">
    <property type="entry name" value="Response_reg"/>
    <property type="match status" value="1"/>
</dbReference>
<dbReference type="PANTHER" id="PTHR43214">
    <property type="entry name" value="TWO-COMPONENT RESPONSE REGULATOR"/>
    <property type="match status" value="1"/>
</dbReference>
<evidence type="ECO:0000256" key="1">
    <source>
        <dbReference type="ARBA" id="ARBA00022553"/>
    </source>
</evidence>
<dbReference type="PROSITE" id="PS50043">
    <property type="entry name" value="HTH_LUXR_2"/>
    <property type="match status" value="1"/>
</dbReference>
<dbReference type="InterPro" id="IPR058245">
    <property type="entry name" value="NreC/VraR/RcsB-like_REC"/>
</dbReference>
<accession>A0A5B8CTJ1</accession>
<dbReference type="SUPFAM" id="SSF46894">
    <property type="entry name" value="C-terminal effector domain of the bipartite response regulators"/>
    <property type="match status" value="1"/>
</dbReference>
<dbReference type="InterPro" id="IPR011006">
    <property type="entry name" value="CheY-like_superfamily"/>
</dbReference>
<dbReference type="GO" id="GO:0000160">
    <property type="term" value="P:phosphorelay signal transduction system"/>
    <property type="evidence" value="ECO:0007669"/>
    <property type="project" value="InterPro"/>
</dbReference>
<dbReference type="PANTHER" id="PTHR43214:SF43">
    <property type="entry name" value="TWO-COMPONENT RESPONSE REGULATOR"/>
    <property type="match status" value="1"/>
</dbReference>
<dbReference type="SMART" id="SM00448">
    <property type="entry name" value="REC"/>
    <property type="match status" value="1"/>
</dbReference>
<feature type="modified residue" description="4-aspartylphosphate" evidence="3">
    <location>
        <position position="55"/>
    </location>
</feature>
<dbReference type="Gene3D" id="3.40.50.2300">
    <property type="match status" value="1"/>
</dbReference>
<name>A0A5B8CTJ1_9PROT</name>
<dbReference type="GO" id="GO:0003677">
    <property type="term" value="F:DNA binding"/>
    <property type="evidence" value="ECO:0007669"/>
    <property type="project" value="UniProtKB-KW"/>
</dbReference>
<dbReference type="EMBL" id="CP040946">
    <property type="protein sequence ID" value="QDC44654.1"/>
    <property type="molecule type" value="Genomic_DNA"/>
</dbReference>
<dbReference type="InterPro" id="IPR000792">
    <property type="entry name" value="Tscrpt_reg_LuxR_C"/>
</dbReference>
<dbReference type="CDD" id="cd06170">
    <property type="entry name" value="LuxR_C_like"/>
    <property type="match status" value="1"/>
</dbReference>
<dbReference type="KEGG" id="mmec:FIU01_08995"/>
<dbReference type="SUPFAM" id="SSF52172">
    <property type="entry name" value="CheY-like"/>
    <property type="match status" value="1"/>
</dbReference>
<dbReference type="GO" id="GO:0006355">
    <property type="term" value="P:regulation of DNA-templated transcription"/>
    <property type="evidence" value="ECO:0007669"/>
    <property type="project" value="InterPro"/>
</dbReference>
<feature type="domain" description="Response regulatory" evidence="5">
    <location>
        <begin position="4"/>
        <end position="120"/>
    </location>
</feature>
<dbReference type="OrthoDB" id="9816469at2"/>
<evidence type="ECO:0000313" key="7">
    <source>
        <dbReference type="Proteomes" id="UP000311008"/>
    </source>
</evidence>
<dbReference type="InterPro" id="IPR001789">
    <property type="entry name" value="Sig_transdc_resp-reg_receiver"/>
</dbReference>
<dbReference type="Proteomes" id="UP000311008">
    <property type="component" value="Chromosome"/>
</dbReference>
<sequence length="212" mass="23289">MTVKVVLVDDHSVVRSGLRRLLESHKGIEIVAEAETGEAAYQVYGEIVPDVMLMDISMPGMGGLEAAKRILQRYPQAKIVIFSMHEAVSFASQALKTGVKGYVTKTGVAEDLVQAVLDVAKGRTFLSQDVAQKVALQTLIGESNPLQQLTSREFEVFRLLAEGKRVEEVADMLKISQKTVANYYTLIKQKLSVNSPVEMVRLAMKHGLIDAT</sequence>
<dbReference type="AlphaFoldDB" id="A0A5B8CTJ1"/>
<protein>
    <submittedName>
        <fullName evidence="6">Response regulator transcription factor</fullName>
    </submittedName>
</protein>
<organism evidence="6 7">
    <name type="scientific">Methylophilus medardicus</name>
    <dbReference type="NCBI Taxonomy" id="2588534"/>
    <lineage>
        <taxon>Bacteria</taxon>
        <taxon>Pseudomonadati</taxon>
        <taxon>Pseudomonadota</taxon>
        <taxon>Betaproteobacteria</taxon>
        <taxon>Nitrosomonadales</taxon>
        <taxon>Methylophilaceae</taxon>
        <taxon>Methylophilus</taxon>
    </lineage>
</organism>
<evidence type="ECO:0000259" key="4">
    <source>
        <dbReference type="PROSITE" id="PS50043"/>
    </source>
</evidence>